<dbReference type="EMBL" id="FNGA01000001">
    <property type="protein sequence ID" value="SDK50346.1"/>
    <property type="molecule type" value="Genomic_DNA"/>
</dbReference>
<reference evidence="2" key="1">
    <citation type="submission" date="2016-10" db="EMBL/GenBank/DDBJ databases">
        <authorList>
            <person name="Varghese N."/>
            <person name="Submissions S."/>
        </authorList>
    </citation>
    <scope>NUCLEOTIDE SEQUENCE [LARGE SCALE GENOMIC DNA]</scope>
    <source>
        <strain evidence="2">DSM 16995</strain>
    </source>
</reference>
<accession>A0A1G9CFI7</accession>
<dbReference type="RefSeq" id="WP_092158165.1">
    <property type="nucleotide sequence ID" value="NZ_FNGA01000001.1"/>
</dbReference>
<proteinExistence type="predicted"/>
<gene>
    <name evidence="1" type="ORF">SAMN05660337_0656</name>
</gene>
<dbReference type="Proteomes" id="UP000199053">
    <property type="component" value="Unassembled WGS sequence"/>
</dbReference>
<sequence length="161" mass="17892">MGNNELTKLLQDVVLKNEKPARDVATEISKPYPTLLREINPEDKGAKVGIEELVPLMRSTGSIRPLTRLANIMGYVLVPMDINPGDPDEANYMALDLMDGFGRYSKALKSALQADPKEDLVNIVEQEGFEAITAILTMVHYLRKRAEEEKAKNAPRLAQVS</sequence>
<protein>
    <recommendedName>
        <fullName evidence="3">Phage regulatory protein CII (CP76)</fullName>
    </recommendedName>
</protein>
<name>A0A1G9CFI7_9BACT</name>
<evidence type="ECO:0008006" key="3">
    <source>
        <dbReference type="Google" id="ProtNLM"/>
    </source>
</evidence>
<organism evidence="1 2">
    <name type="scientific">Maridesulfovibrio ferrireducens</name>
    <dbReference type="NCBI Taxonomy" id="246191"/>
    <lineage>
        <taxon>Bacteria</taxon>
        <taxon>Pseudomonadati</taxon>
        <taxon>Thermodesulfobacteriota</taxon>
        <taxon>Desulfovibrionia</taxon>
        <taxon>Desulfovibrionales</taxon>
        <taxon>Desulfovibrionaceae</taxon>
        <taxon>Maridesulfovibrio</taxon>
    </lineage>
</organism>
<keyword evidence="2" id="KW-1185">Reference proteome</keyword>
<evidence type="ECO:0000313" key="1">
    <source>
        <dbReference type="EMBL" id="SDK50346.1"/>
    </source>
</evidence>
<dbReference type="InterPro" id="IPR009679">
    <property type="entry name" value="Phage_186_CII-like"/>
</dbReference>
<evidence type="ECO:0000313" key="2">
    <source>
        <dbReference type="Proteomes" id="UP000199053"/>
    </source>
</evidence>
<dbReference type="OrthoDB" id="5454199at2"/>
<dbReference type="Pfam" id="PF06892">
    <property type="entry name" value="Phage_CP76"/>
    <property type="match status" value="1"/>
</dbReference>
<dbReference type="AlphaFoldDB" id="A0A1G9CFI7"/>
<dbReference type="GO" id="GO:0003677">
    <property type="term" value="F:DNA binding"/>
    <property type="evidence" value="ECO:0007669"/>
    <property type="project" value="InterPro"/>
</dbReference>